<dbReference type="InterPro" id="IPR046341">
    <property type="entry name" value="SET_dom_sf"/>
</dbReference>
<dbReference type="EMBL" id="LGRX02000647">
    <property type="protein sequence ID" value="KAK3287938.1"/>
    <property type="molecule type" value="Genomic_DNA"/>
</dbReference>
<dbReference type="SMART" id="SM00317">
    <property type="entry name" value="SET"/>
    <property type="match status" value="1"/>
</dbReference>
<dbReference type="Pfam" id="PF00856">
    <property type="entry name" value="SET"/>
    <property type="match status" value="1"/>
</dbReference>
<accession>A0AAE0H159</accession>
<dbReference type="Gene3D" id="1.10.220.160">
    <property type="match status" value="1"/>
</dbReference>
<gene>
    <name evidence="2" type="ORF">CYMTET_4575</name>
</gene>
<dbReference type="InterPro" id="IPR001214">
    <property type="entry name" value="SET_dom"/>
</dbReference>
<evidence type="ECO:0000313" key="3">
    <source>
        <dbReference type="Proteomes" id="UP001190700"/>
    </source>
</evidence>
<dbReference type="Proteomes" id="UP001190700">
    <property type="component" value="Unassembled WGS sequence"/>
</dbReference>
<dbReference type="Gene3D" id="2.170.270.10">
    <property type="entry name" value="SET domain"/>
    <property type="match status" value="1"/>
</dbReference>
<name>A0AAE0H159_9CHLO</name>
<dbReference type="PANTHER" id="PTHR12197">
    <property type="entry name" value="HISTONE-LYSINE N-METHYLTRANSFERASE SMYD"/>
    <property type="match status" value="1"/>
</dbReference>
<dbReference type="InterPro" id="IPR050869">
    <property type="entry name" value="H3K4_H4K5_MeTrfase"/>
</dbReference>
<dbReference type="GO" id="GO:0005634">
    <property type="term" value="C:nucleus"/>
    <property type="evidence" value="ECO:0007669"/>
    <property type="project" value="TreeGrafter"/>
</dbReference>
<dbReference type="PROSITE" id="PS50280">
    <property type="entry name" value="SET"/>
    <property type="match status" value="1"/>
</dbReference>
<keyword evidence="3" id="KW-1185">Reference proteome</keyword>
<organism evidence="2 3">
    <name type="scientific">Cymbomonas tetramitiformis</name>
    <dbReference type="NCBI Taxonomy" id="36881"/>
    <lineage>
        <taxon>Eukaryota</taxon>
        <taxon>Viridiplantae</taxon>
        <taxon>Chlorophyta</taxon>
        <taxon>Pyramimonadophyceae</taxon>
        <taxon>Pyramimonadales</taxon>
        <taxon>Pyramimonadaceae</taxon>
        <taxon>Cymbomonas</taxon>
    </lineage>
</organism>
<dbReference type="SUPFAM" id="SSF82199">
    <property type="entry name" value="SET domain"/>
    <property type="match status" value="1"/>
</dbReference>
<protein>
    <recommendedName>
        <fullName evidence="1">SET domain-containing protein</fullName>
    </recommendedName>
</protein>
<dbReference type="AlphaFoldDB" id="A0AAE0H159"/>
<feature type="domain" description="SET" evidence="1">
    <location>
        <begin position="37"/>
        <end position="297"/>
    </location>
</feature>
<dbReference type="PANTHER" id="PTHR12197:SF298">
    <property type="entry name" value="HISTONE-LYSINE N-METHYLTRANSFERASE ATXR4"/>
    <property type="match status" value="1"/>
</dbReference>
<comment type="caution">
    <text evidence="2">The sequence shown here is derived from an EMBL/GenBank/DDBJ whole genome shotgun (WGS) entry which is preliminary data.</text>
</comment>
<reference evidence="2 3" key="1">
    <citation type="journal article" date="2015" name="Genome Biol. Evol.">
        <title>Comparative Genomics of a Bacterivorous Green Alga Reveals Evolutionary Causalities and Consequences of Phago-Mixotrophic Mode of Nutrition.</title>
        <authorList>
            <person name="Burns J.A."/>
            <person name="Paasch A."/>
            <person name="Narechania A."/>
            <person name="Kim E."/>
        </authorList>
    </citation>
    <scope>NUCLEOTIDE SEQUENCE [LARGE SCALE GENOMIC DNA]</scope>
    <source>
        <strain evidence="2 3">PLY_AMNH</strain>
    </source>
</reference>
<evidence type="ECO:0000259" key="1">
    <source>
        <dbReference type="PROSITE" id="PS50280"/>
    </source>
</evidence>
<proteinExistence type="predicted"/>
<evidence type="ECO:0000313" key="2">
    <source>
        <dbReference type="EMBL" id="KAK3287938.1"/>
    </source>
</evidence>
<sequence>MLKRLPVESLLRAKVMRGELILRTLASSCATSNPMSIKLEVRQVAAAGRGLFTKDPISHGQVLYRQAPLVACPGLGATGKLESVCSNCLAFFSQDSRKTADRVEFCGDDCESAAQETFLGVQRKLELAPLQEHCRRHNIRFPLLVARLAFMCLSKQASPDSLSSLCFAKPPEPLPISWVEEYTILRGVLEKAGFTADSLSFLSLPWYVKQISRLHINVFRVELVKPLNPADWLSAAAASIGTGGSGAAGSGVYLLPSMMNHSCDPNIDVLFPENNFKMELTARRDISAGEELLITYIDAAAHVEVRRSELQWAYGFSCQCPRCNEEASLIK</sequence>
<dbReference type="CDD" id="cd20071">
    <property type="entry name" value="SET_SMYD"/>
    <property type="match status" value="1"/>
</dbReference>
<dbReference type="Gene3D" id="6.10.140.2220">
    <property type="match status" value="1"/>
</dbReference>